<keyword evidence="1" id="KW-0677">Repeat</keyword>
<dbReference type="SUPFAM" id="SSF48452">
    <property type="entry name" value="TPR-like"/>
    <property type="match status" value="1"/>
</dbReference>
<dbReference type="Gene3D" id="1.25.40.10">
    <property type="entry name" value="Tetratricopeptide repeat domain"/>
    <property type="match status" value="1"/>
</dbReference>
<feature type="repeat" description="TPR" evidence="3">
    <location>
        <begin position="217"/>
        <end position="250"/>
    </location>
</feature>
<dbReference type="InterPro" id="IPR013105">
    <property type="entry name" value="TPR_2"/>
</dbReference>
<feature type="repeat" description="TPR" evidence="3">
    <location>
        <begin position="251"/>
        <end position="284"/>
    </location>
</feature>
<dbReference type="PANTHER" id="PTHR12864">
    <property type="entry name" value="RAN BINDING PROTEIN 9-RELATED"/>
    <property type="match status" value="1"/>
</dbReference>
<evidence type="ECO:0000256" key="3">
    <source>
        <dbReference type="PROSITE-ProRule" id="PRU00339"/>
    </source>
</evidence>
<dbReference type="Pfam" id="PF00622">
    <property type="entry name" value="SPRY"/>
    <property type="match status" value="1"/>
</dbReference>
<dbReference type="SMART" id="SM00449">
    <property type="entry name" value="SPRY"/>
    <property type="match status" value="1"/>
</dbReference>
<keyword evidence="2 3" id="KW-0802">TPR repeat</keyword>
<dbReference type="Pfam" id="PF07719">
    <property type="entry name" value="TPR_2"/>
    <property type="match status" value="1"/>
</dbReference>
<dbReference type="InterPro" id="IPR043136">
    <property type="entry name" value="B30.2/SPRY_sf"/>
</dbReference>
<dbReference type="PROSITE" id="PS50005">
    <property type="entry name" value="TPR"/>
    <property type="match status" value="2"/>
</dbReference>
<keyword evidence="6" id="KW-1185">Reference proteome</keyword>
<dbReference type="InterPro" id="IPR001870">
    <property type="entry name" value="B30.2/SPRY"/>
</dbReference>
<protein>
    <submittedName>
        <fullName evidence="5">8532_t:CDS:1</fullName>
    </submittedName>
</protein>
<dbReference type="PROSITE" id="PS50188">
    <property type="entry name" value="B302_SPRY"/>
    <property type="match status" value="1"/>
</dbReference>
<sequence>MASLTAWVVNDNPESLNVDPEGLVINYIGTGRNAATIRTNNRIIRQSGLFYFEVHIQDIGENGTVGIGFCAKTVDLNKLPGCDDNSWGFHSNGDIFCYSDLGRSYGPSYTTGDTIGCCLNFSHKTISFIKNGVHLGIAFRWFEGNIYPCIGLKSRGGSIKVNFGHKRFKYEAMNDDDIEDKSLKESWNKIMSKYDDRLLRDRFKELTRSFEIDSNDHAFLQYRAKAYFIMGKYEEALSDLTKLLEINQNDEYALSYRGEIYYVTEKNDKSIEDLDKLVRINPSNEWAQKALEEVNRGK</sequence>
<dbReference type="SUPFAM" id="SSF49899">
    <property type="entry name" value="Concanavalin A-like lectins/glucanases"/>
    <property type="match status" value="1"/>
</dbReference>
<gene>
    <name evidence="5" type="ORF">AMORRO_LOCUS1071</name>
</gene>
<dbReference type="InterPro" id="IPR003877">
    <property type="entry name" value="SPRY_dom"/>
</dbReference>
<dbReference type="InterPro" id="IPR013320">
    <property type="entry name" value="ConA-like_dom_sf"/>
</dbReference>
<evidence type="ECO:0000256" key="2">
    <source>
        <dbReference type="ARBA" id="ARBA00022803"/>
    </source>
</evidence>
<name>A0A9N8VFT6_9GLOM</name>
<evidence type="ECO:0000256" key="1">
    <source>
        <dbReference type="ARBA" id="ARBA00022737"/>
    </source>
</evidence>
<comment type="caution">
    <text evidence="5">The sequence shown here is derived from an EMBL/GenBank/DDBJ whole genome shotgun (WGS) entry which is preliminary data.</text>
</comment>
<dbReference type="SMART" id="SM00028">
    <property type="entry name" value="TPR"/>
    <property type="match status" value="2"/>
</dbReference>
<dbReference type="InterPro" id="IPR011990">
    <property type="entry name" value="TPR-like_helical_dom_sf"/>
</dbReference>
<reference evidence="5" key="1">
    <citation type="submission" date="2021-06" db="EMBL/GenBank/DDBJ databases">
        <authorList>
            <person name="Kallberg Y."/>
            <person name="Tangrot J."/>
            <person name="Rosling A."/>
        </authorList>
    </citation>
    <scope>NUCLEOTIDE SEQUENCE</scope>
    <source>
        <strain evidence="5">CL551</strain>
    </source>
</reference>
<dbReference type="AlphaFoldDB" id="A0A9N8VFT6"/>
<dbReference type="EMBL" id="CAJVPV010000389">
    <property type="protein sequence ID" value="CAG8454476.1"/>
    <property type="molecule type" value="Genomic_DNA"/>
</dbReference>
<dbReference type="Proteomes" id="UP000789342">
    <property type="component" value="Unassembled WGS sequence"/>
</dbReference>
<organism evidence="5 6">
    <name type="scientific">Acaulospora morrowiae</name>
    <dbReference type="NCBI Taxonomy" id="94023"/>
    <lineage>
        <taxon>Eukaryota</taxon>
        <taxon>Fungi</taxon>
        <taxon>Fungi incertae sedis</taxon>
        <taxon>Mucoromycota</taxon>
        <taxon>Glomeromycotina</taxon>
        <taxon>Glomeromycetes</taxon>
        <taxon>Diversisporales</taxon>
        <taxon>Acaulosporaceae</taxon>
        <taxon>Acaulospora</taxon>
    </lineage>
</organism>
<proteinExistence type="predicted"/>
<evidence type="ECO:0000259" key="4">
    <source>
        <dbReference type="PROSITE" id="PS50188"/>
    </source>
</evidence>
<dbReference type="InterPro" id="IPR050618">
    <property type="entry name" value="Ubq-SigPath_Reg"/>
</dbReference>
<evidence type="ECO:0000313" key="5">
    <source>
        <dbReference type="EMBL" id="CAG8454476.1"/>
    </source>
</evidence>
<accession>A0A9N8VFT6</accession>
<feature type="domain" description="B30.2/SPRY" evidence="4">
    <location>
        <begin position="1"/>
        <end position="168"/>
    </location>
</feature>
<dbReference type="OrthoDB" id="25503at2759"/>
<dbReference type="Gene3D" id="2.60.120.920">
    <property type="match status" value="1"/>
</dbReference>
<dbReference type="InterPro" id="IPR019734">
    <property type="entry name" value="TPR_rpt"/>
</dbReference>
<evidence type="ECO:0000313" key="6">
    <source>
        <dbReference type="Proteomes" id="UP000789342"/>
    </source>
</evidence>